<dbReference type="AlphaFoldDB" id="A0A081BXK8"/>
<dbReference type="EMBL" id="DF820465">
    <property type="protein sequence ID" value="GAK57063.1"/>
    <property type="molecule type" value="Genomic_DNA"/>
</dbReference>
<evidence type="ECO:0000313" key="1">
    <source>
        <dbReference type="EMBL" id="GAK57063.1"/>
    </source>
</evidence>
<name>A0A081BXK8_VECG1</name>
<keyword evidence="2" id="KW-1185">Reference proteome</keyword>
<protein>
    <submittedName>
        <fullName evidence="1">Uncharacterized protein</fullName>
    </submittedName>
</protein>
<dbReference type="HOGENOM" id="CLU_2731803_0_0_0"/>
<organism evidence="1">
    <name type="scientific">Vecturithrix granuli</name>
    <dbReference type="NCBI Taxonomy" id="1499967"/>
    <lineage>
        <taxon>Bacteria</taxon>
        <taxon>Candidatus Moduliflexota</taxon>
        <taxon>Candidatus Vecturitrichia</taxon>
        <taxon>Candidatus Vecturitrichales</taxon>
        <taxon>Candidatus Vecturitrichaceae</taxon>
        <taxon>Candidatus Vecturithrix</taxon>
    </lineage>
</organism>
<reference evidence="1" key="1">
    <citation type="journal article" date="2015" name="PeerJ">
        <title>First genomic representation of candidate bacterial phylum KSB3 points to enhanced environmental sensing as a trigger of wastewater bulking.</title>
        <authorList>
            <person name="Sekiguchi Y."/>
            <person name="Ohashi A."/>
            <person name="Parks D.H."/>
            <person name="Yamauchi T."/>
            <person name="Tyson G.W."/>
            <person name="Hugenholtz P."/>
        </authorList>
    </citation>
    <scope>NUCLEOTIDE SEQUENCE [LARGE SCALE GENOMIC DNA]</scope>
</reference>
<sequence>MLLIEIEKQVKPLSRAEKWQLIKTVQEMLMQEEITELQHLSKPGLAYPLFTPVGLEEGAAKLQQYLHKGKL</sequence>
<proteinExistence type="predicted"/>
<evidence type="ECO:0000313" key="2">
    <source>
        <dbReference type="Proteomes" id="UP000030661"/>
    </source>
</evidence>
<gene>
    <name evidence="1" type="ORF">U27_04027</name>
</gene>
<dbReference type="Proteomes" id="UP000030661">
    <property type="component" value="Unassembled WGS sequence"/>
</dbReference>
<accession>A0A081BXK8</accession>